<evidence type="ECO:0000259" key="2">
    <source>
        <dbReference type="SMART" id="SM01017"/>
    </source>
</evidence>
<gene>
    <name evidence="3" type="ORF">CAPTEDRAFT_219161</name>
</gene>
<dbReference type="GO" id="GO:0015031">
    <property type="term" value="P:protein transport"/>
    <property type="evidence" value="ECO:0007669"/>
    <property type="project" value="TreeGrafter"/>
</dbReference>
<dbReference type="Proteomes" id="UP000014760">
    <property type="component" value="Unassembled WGS sequence"/>
</dbReference>
<dbReference type="OMA" id="ISCHIID"/>
<evidence type="ECO:0000313" key="3">
    <source>
        <dbReference type="EMBL" id="ELT89216.1"/>
    </source>
</evidence>
<protein>
    <recommendedName>
        <fullName evidence="2">Arrestin C-terminal-like domain-containing protein</fullName>
    </recommendedName>
</protein>
<dbReference type="GO" id="GO:0005737">
    <property type="term" value="C:cytoplasm"/>
    <property type="evidence" value="ECO:0007669"/>
    <property type="project" value="TreeGrafter"/>
</dbReference>
<dbReference type="InterPro" id="IPR050357">
    <property type="entry name" value="Arrestin_domain-protein"/>
</dbReference>
<dbReference type="Gene3D" id="2.60.40.640">
    <property type="match status" value="2"/>
</dbReference>
<dbReference type="InterPro" id="IPR014756">
    <property type="entry name" value="Ig_E-set"/>
</dbReference>
<dbReference type="EnsemblMetazoa" id="CapteT219161">
    <property type="protein sequence ID" value="CapteP219161"/>
    <property type="gene ID" value="CapteG219161"/>
</dbReference>
<dbReference type="HOGENOM" id="CLU_039221_4_0_1"/>
<dbReference type="PANTHER" id="PTHR11188">
    <property type="entry name" value="ARRESTIN DOMAIN CONTAINING PROTEIN"/>
    <property type="match status" value="1"/>
</dbReference>
<dbReference type="InterPro" id="IPR011021">
    <property type="entry name" value="Arrestin-like_N"/>
</dbReference>
<dbReference type="AlphaFoldDB" id="R7TDS5"/>
<dbReference type="Pfam" id="PF00339">
    <property type="entry name" value="Arrestin_N"/>
    <property type="match status" value="1"/>
</dbReference>
<sequence length="296" mass="33016">MQWRQPIAEIQQQVTEDYFRQSICLYDRAKHGNEMMVASGSHSYPFSVAVPLQVPSSLRGRYGSIDYVAIATLERLWQPNETVSKAMKITSVLDLNTLPYHVLEPMESHKAQRCGFMCFCSGDICATLRLSRAAFIPGEVIRLNGEVANNCGLRLKRTSFQLIQTVSCHDEYGRSSVDEHSVALVEKVEGVPSGSVEFWREQMKVPTVPPSGQKYCNAMDLGYSLRFTASTFFSPVAMEMDIEIVIGTVALNEPENIETNFYGEYFTSSYPDFNSTGSASPITGSDNSGLDLTYFI</sequence>
<evidence type="ECO:0000256" key="1">
    <source>
        <dbReference type="ARBA" id="ARBA00005298"/>
    </source>
</evidence>
<evidence type="ECO:0000313" key="4">
    <source>
        <dbReference type="EnsemblMetazoa" id="CapteP219161"/>
    </source>
</evidence>
<comment type="similarity">
    <text evidence="1">Belongs to the arrestin family.</text>
</comment>
<evidence type="ECO:0000313" key="5">
    <source>
        <dbReference type="Proteomes" id="UP000014760"/>
    </source>
</evidence>
<dbReference type="SUPFAM" id="SSF81296">
    <property type="entry name" value="E set domains"/>
    <property type="match status" value="2"/>
</dbReference>
<dbReference type="OrthoDB" id="2333384at2759"/>
<dbReference type="PANTHER" id="PTHR11188:SF176">
    <property type="entry name" value="ARRESTIN DOMAIN-CONTAINING PROTEIN 1"/>
    <property type="match status" value="1"/>
</dbReference>
<dbReference type="InterPro" id="IPR011022">
    <property type="entry name" value="Arrestin_C-like"/>
</dbReference>
<dbReference type="EMBL" id="AMQN01014961">
    <property type="status" value="NOT_ANNOTATED_CDS"/>
    <property type="molecule type" value="Genomic_DNA"/>
</dbReference>
<reference evidence="5" key="1">
    <citation type="submission" date="2012-12" db="EMBL/GenBank/DDBJ databases">
        <authorList>
            <person name="Hellsten U."/>
            <person name="Grimwood J."/>
            <person name="Chapman J.A."/>
            <person name="Shapiro H."/>
            <person name="Aerts A."/>
            <person name="Otillar R.P."/>
            <person name="Terry A.Y."/>
            <person name="Boore J.L."/>
            <person name="Simakov O."/>
            <person name="Marletaz F."/>
            <person name="Cho S.-J."/>
            <person name="Edsinger-Gonzales E."/>
            <person name="Havlak P."/>
            <person name="Kuo D.-H."/>
            <person name="Larsson T."/>
            <person name="Lv J."/>
            <person name="Arendt D."/>
            <person name="Savage R."/>
            <person name="Osoegawa K."/>
            <person name="de Jong P."/>
            <person name="Lindberg D.R."/>
            <person name="Seaver E.C."/>
            <person name="Weisblat D.A."/>
            <person name="Putnam N.H."/>
            <person name="Grigoriev I.V."/>
            <person name="Rokhsar D.S."/>
        </authorList>
    </citation>
    <scope>NUCLEOTIDE SEQUENCE</scope>
    <source>
        <strain evidence="5">I ESC-2004</strain>
    </source>
</reference>
<keyword evidence="5" id="KW-1185">Reference proteome</keyword>
<feature type="domain" description="Arrestin C-terminal-like" evidence="2">
    <location>
        <begin position="120"/>
        <end position="251"/>
    </location>
</feature>
<dbReference type="Pfam" id="PF02752">
    <property type="entry name" value="Arrestin_C"/>
    <property type="match status" value="1"/>
</dbReference>
<dbReference type="EMBL" id="KB311465">
    <property type="protein sequence ID" value="ELT89216.1"/>
    <property type="molecule type" value="Genomic_DNA"/>
</dbReference>
<name>R7TDS5_CAPTE</name>
<reference evidence="3 5" key="2">
    <citation type="journal article" date="2013" name="Nature">
        <title>Insights into bilaterian evolution from three spiralian genomes.</title>
        <authorList>
            <person name="Simakov O."/>
            <person name="Marletaz F."/>
            <person name="Cho S.J."/>
            <person name="Edsinger-Gonzales E."/>
            <person name="Havlak P."/>
            <person name="Hellsten U."/>
            <person name="Kuo D.H."/>
            <person name="Larsson T."/>
            <person name="Lv J."/>
            <person name="Arendt D."/>
            <person name="Savage R."/>
            <person name="Osoegawa K."/>
            <person name="de Jong P."/>
            <person name="Grimwood J."/>
            <person name="Chapman J.A."/>
            <person name="Shapiro H."/>
            <person name="Aerts A."/>
            <person name="Otillar R.P."/>
            <person name="Terry A.Y."/>
            <person name="Boore J.L."/>
            <person name="Grigoriev I.V."/>
            <person name="Lindberg D.R."/>
            <person name="Seaver E.C."/>
            <person name="Weisblat D.A."/>
            <person name="Putnam N.H."/>
            <person name="Rokhsar D.S."/>
        </authorList>
    </citation>
    <scope>NUCLEOTIDE SEQUENCE</scope>
    <source>
        <strain evidence="3 5">I ESC-2004</strain>
    </source>
</reference>
<dbReference type="STRING" id="283909.R7TDS5"/>
<dbReference type="InterPro" id="IPR014752">
    <property type="entry name" value="Arrestin-like_C"/>
</dbReference>
<organism evidence="3">
    <name type="scientific">Capitella teleta</name>
    <name type="common">Polychaete worm</name>
    <dbReference type="NCBI Taxonomy" id="283909"/>
    <lineage>
        <taxon>Eukaryota</taxon>
        <taxon>Metazoa</taxon>
        <taxon>Spiralia</taxon>
        <taxon>Lophotrochozoa</taxon>
        <taxon>Annelida</taxon>
        <taxon>Polychaeta</taxon>
        <taxon>Sedentaria</taxon>
        <taxon>Scolecida</taxon>
        <taxon>Capitellidae</taxon>
        <taxon>Capitella</taxon>
    </lineage>
</organism>
<accession>R7TDS5</accession>
<dbReference type="SMART" id="SM01017">
    <property type="entry name" value="Arrestin_C"/>
    <property type="match status" value="1"/>
</dbReference>
<reference evidence="4" key="3">
    <citation type="submission" date="2015-06" db="UniProtKB">
        <authorList>
            <consortium name="EnsemblMetazoa"/>
        </authorList>
    </citation>
    <scope>IDENTIFICATION</scope>
</reference>
<proteinExistence type="inferred from homology"/>